<dbReference type="Pfam" id="PF01067">
    <property type="entry name" value="Calpain_III"/>
    <property type="match status" value="1"/>
</dbReference>
<comment type="caution">
    <text evidence="9">The sequence shown here is derived from an EMBL/GenBank/DDBJ whole genome shotgun (WGS) entry which is preliminary data.</text>
</comment>
<dbReference type="InterPro" id="IPR022683">
    <property type="entry name" value="Calpain_III"/>
</dbReference>
<evidence type="ECO:0000313" key="9">
    <source>
        <dbReference type="EMBL" id="KAK3083695.1"/>
    </source>
</evidence>
<dbReference type="InterPro" id="IPR022684">
    <property type="entry name" value="Calpain_cysteine_protease"/>
</dbReference>
<evidence type="ECO:0000256" key="2">
    <source>
        <dbReference type="ARBA" id="ARBA00022670"/>
    </source>
</evidence>
<feature type="domain" description="Calpain catalytic" evidence="8">
    <location>
        <begin position="128"/>
        <end position="340"/>
    </location>
</feature>
<keyword evidence="3" id="KW-0378">Hydrolase</keyword>
<protein>
    <recommendedName>
        <fullName evidence="8">Calpain catalytic domain-containing protein</fullName>
    </recommendedName>
</protein>
<dbReference type="Gene3D" id="2.60.120.380">
    <property type="match status" value="1"/>
</dbReference>
<dbReference type="FunFam" id="2.60.120.380:FF:000011">
    <property type="entry name" value="Calpain 12"/>
    <property type="match status" value="1"/>
</dbReference>
<dbReference type="PANTHER" id="PTHR10183">
    <property type="entry name" value="CALPAIN"/>
    <property type="match status" value="1"/>
</dbReference>
<comment type="similarity">
    <text evidence="1">Belongs to the peptidase C2 family.</text>
</comment>
<dbReference type="GO" id="GO:0006508">
    <property type="term" value="P:proteolysis"/>
    <property type="evidence" value="ECO:0007669"/>
    <property type="project" value="UniProtKB-KW"/>
</dbReference>
<dbReference type="SMART" id="SM00720">
    <property type="entry name" value="calpain_III"/>
    <property type="match status" value="1"/>
</dbReference>
<dbReference type="Gene3D" id="3.90.70.10">
    <property type="entry name" value="Cysteine proteinases"/>
    <property type="match status" value="1"/>
</dbReference>
<feature type="active site" evidence="5">
    <location>
        <position position="280"/>
    </location>
</feature>
<reference evidence="9" key="1">
    <citation type="submission" date="2019-08" db="EMBL/GenBank/DDBJ databases">
        <title>The improved chromosome-level genome for the pearl oyster Pinctada fucata martensii using PacBio sequencing and Hi-C.</title>
        <authorList>
            <person name="Zheng Z."/>
        </authorList>
    </citation>
    <scope>NUCLEOTIDE SEQUENCE</scope>
    <source>
        <strain evidence="9">ZZ-2019</strain>
        <tissue evidence="9">Adductor muscle</tissue>
    </source>
</reference>
<dbReference type="EMBL" id="VSWD01000013">
    <property type="protein sequence ID" value="KAK3083695.1"/>
    <property type="molecule type" value="Genomic_DNA"/>
</dbReference>
<dbReference type="InterPro" id="IPR022682">
    <property type="entry name" value="Calpain_domain_III"/>
</dbReference>
<accession>A0AA88XEC9</accession>
<evidence type="ECO:0000256" key="5">
    <source>
        <dbReference type="PIRSR" id="PIRSR622684-1"/>
    </source>
</evidence>
<dbReference type="InterPro" id="IPR001300">
    <property type="entry name" value="Peptidase_C2_calpain_cat"/>
</dbReference>
<keyword evidence="10" id="KW-1185">Reference proteome</keyword>
<evidence type="ECO:0000259" key="8">
    <source>
        <dbReference type="PROSITE" id="PS50203"/>
    </source>
</evidence>
<dbReference type="FunFam" id="3.90.70.10:FF:000054">
    <property type="entry name" value="Calpain 14"/>
    <property type="match status" value="1"/>
</dbReference>
<dbReference type="InterPro" id="IPR038765">
    <property type="entry name" value="Papain-like_cys_pep_sf"/>
</dbReference>
<feature type="region of interest" description="Disordered" evidence="7">
    <location>
        <begin position="1"/>
        <end position="57"/>
    </location>
</feature>
<keyword evidence="4" id="KW-0788">Thiol protease</keyword>
<evidence type="ECO:0000256" key="6">
    <source>
        <dbReference type="PROSITE-ProRule" id="PRU00239"/>
    </source>
</evidence>
<evidence type="ECO:0000256" key="1">
    <source>
        <dbReference type="ARBA" id="ARBA00007623"/>
    </source>
</evidence>
<feature type="compositionally biased region" description="Basic and acidic residues" evidence="7">
    <location>
        <begin position="42"/>
        <end position="55"/>
    </location>
</feature>
<dbReference type="PRINTS" id="PR00704">
    <property type="entry name" value="CALPAIN"/>
</dbReference>
<dbReference type="GO" id="GO:0004198">
    <property type="term" value="F:calcium-dependent cysteine-type endopeptidase activity"/>
    <property type="evidence" value="ECO:0007669"/>
    <property type="project" value="InterPro"/>
</dbReference>
<dbReference type="PROSITE" id="PS50203">
    <property type="entry name" value="CALPAIN_CAT"/>
    <property type="match status" value="1"/>
</dbReference>
<organism evidence="9 10">
    <name type="scientific">Pinctada imbricata</name>
    <name type="common">Atlantic pearl-oyster</name>
    <name type="synonym">Pinctada martensii</name>
    <dbReference type="NCBI Taxonomy" id="66713"/>
    <lineage>
        <taxon>Eukaryota</taxon>
        <taxon>Metazoa</taxon>
        <taxon>Spiralia</taxon>
        <taxon>Lophotrochozoa</taxon>
        <taxon>Mollusca</taxon>
        <taxon>Bivalvia</taxon>
        <taxon>Autobranchia</taxon>
        <taxon>Pteriomorphia</taxon>
        <taxon>Pterioida</taxon>
        <taxon>Pterioidea</taxon>
        <taxon>Pteriidae</taxon>
        <taxon>Pinctada</taxon>
    </lineage>
</organism>
<gene>
    <name evidence="9" type="ORF">FSP39_001566</name>
</gene>
<dbReference type="Pfam" id="PF00648">
    <property type="entry name" value="Peptidase_C2"/>
    <property type="match status" value="1"/>
</dbReference>
<dbReference type="SUPFAM" id="SSF54001">
    <property type="entry name" value="Cysteine proteinases"/>
    <property type="match status" value="1"/>
</dbReference>
<comment type="caution">
    <text evidence="6">Lacks conserved residue(s) required for the propagation of feature annotation.</text>
</comment>
<evidence type="ECO:0000313" key="10">
    <source>
        <dbReference type="Proteomes" id="UP001186944"/>
    </source>
</evidence>
<dbReference type="InterPro" id="IPR036213">
    <property type="entry name" value="Calpain_III_sf"/>
</dbReference>
<name>A0AA88XEC9_PINIB</name>
<evidence type="ECO:0000256" key="4">
    <source>
        <dbReference type="ARBA" id="ARBA00022807"/>
    </source>
</evidence>
<sequence length="514" mass="58721">MGSGQSKSTKPQRSKSEAQLRYTAKTHAPLKKTISEINESALESKSEKKFPEDPKVSFPEANYEDGQLGISTQDKINKYLDTLNEDDLYTDPDFPADAYALFYSNKDASLFKWKRPTIVPIDQPLCGDGYRGIVHFRFWRFGDWVDVFIDDLLPTVGGKLIYGRCTESTEFWVALLEKAYAKLHGSYEAIEGGHAMDALVDLTGGIPRRYDIQDRDPQLYRMIAKAQQTGAFITCSRKGDWKLSTRADPNGLVSGHAYTITEVRKIKHERGEDKLVRIRNPWGDNNEWKGSWSDCDVNWTWVDEETKRSLGHQAKDDGEFWMSYRDFCKQFQEVTICQYGPDFDGDGIVDSIGCYACVKGSWEAGISAGGSRNNLEKFASNPQYLLSLTEPDDFDPYKDDPESEGMCSIVISLMQEHRQSKRNVKVKKLQIGFFLYKTKDPDHKLTTQYLRYNYDCGKSGIYINYREVSERFELEPGHYVLIPSTFRADSTASFMLRVYGEKQFTLTGLVILIL</sequence>
<feature type="compositionally biased region" description="Polar residues" evidence="7">
    <location>
        <begin position="1"/>
        <end position="11"/>
    </location>
</feature>
<proteinExistence type="inferred from homology"/>
<feature type="active site" evidence="5">
    <location>
        <position position="256"/>
    </location>
</feature>
<dbReference type="PANTHER" id="PTHR10183:SF379">
    <property type="entry name" value="CALPAIN-5"/>
    <property type="match status" value="1"/>
</dbReference>
<evidence type="ECO:0000256" key="7">
    <source>
        <dbReference type="SAM" id="MobiDB-lite"/>
    </source>
</evidence>
<dbReference type="AlphaFoldDB" id="A0AA88XEC9"/>
<dbReference type="Proteomes" id="UP001186944">
    <property type="component" value="Unassembled WGS sequence"/>
</dbReference>
<dbReference type="SMART" id="SM00230">
    <property type="entry name" value="CysPc"/>
    <property type="match status" value="1"/>
</dbReference>
<dbReference type="CDD" id="cd00044">
    <property type="entry name" value="CysPc"/>
    <property type="match status" value="1"/>
</dbReference>
<dbReference type="SUPFAM" id="SSF49758">
    <property type="entry name" value="Calpain large subunit, middle domain (domain III)"/>
    <property type="match status" value="1"/>
</dbReference>
<keyword evidence="2" id="KW-0645">Protease</keyword>
<evidence type="ECO:0000256" key="3">
    <source>
        <dbReference type="ARBA" id="ARBA00022801"/>
    </source>
</evidence>
<dbReference type="GO" id="GO:0005737">
    <property type="term" value="C:cytoplasm"/>
    <property type="evidence" value="ECO:0007669"/>
    <property type="project" value="TreeGrafter"/>
</dbReference>
<dbReference type="CDD" id="cd00214">
    <property type="entry name" value="Calpain_III"/>
    <property type="match status" value="1"/>
</dbReference>
<dbReference type="InterPro" id="IPR033883">
    <property type="entry name" value="C2_III"/>
</dbReference>